<proteinExistence type="predicted"/>
<dbReference type="GO" id="GO:0016740">
    <property type="term" value="F:transferase activity"/>
    <property type="evidence" value="ECO:0007669"/>
    <property type="project" value="UniProtKB-KW"/>
</dbReference>
<dbReference type="EMBL" id="JBIPKE010000019">
    <property type="protein sequence ID" value="MFH6985280.1"/>
    <property type="molecule type" value="Genomic_DNA"/>
</dbReference>
<dbReference type="Gene3D" id="3.40.250.10">
    <property type="entry name" value="Rhodanese-like domain"/>
    <property type="match status" value="1"/>
</dbReference>
<dbReference type="PANTHER" id="PTHR30401">
    <property type="entry name" value="TRNA 2-SELENOURIDINE SYNTHASE"/>
    <property type="match status" value="1"/>
</dbReference>
<evidence type="ECO:0000259" key="2">
    <source>
        <dbReference type="PROSITE" id="PS50206"/>
    </source>
</evidence>
<keyword evidence="1" id="KW-0711">Selenium</keyword>
<dbReference type="InterPro" id="IPR017582">
    <property type="entry name" value="SelU"/>
</dbReference>
<comment type="caution">
    <text evidence="3">The sequence shown here is derived from an EMBL/GenBank/DDBJ whole genome shotgun (WGS) entry which is preliminary data.</text>
</comment>
<dbReference type="InterPro" id="IPR058840">
    <property type="entry name" value="AAA_SelU"/>
</dbReference>
<evidence type="ECO:0000313" key="4">
    <source>
        <dbReference type="Proteomes" id="UP001610063"/>
    </source>
</evidence>
<sequence>MKQLDPQEFLSLGEKLPIIDVRSPVEYEQGRLPNALNMPLLSDEERVIVGTLYKQDSPQAAFKRGLDFIGPKMSGFIEFAEGLQSQELLVHCWRGGNRSHSVAMLLETNGFSVSILNGGYKAYRREALEFFDQPLPLMVLTGYTGSLKTEVLYALQELGEQMVDFEGLACHQGSAFGRQESEEQPTSEQFQNLLFQEFRKLDLTRRIWVEDESMRIGRVDLVAELYHQKEQSPHVFLEVARPVRVKNLVLNYRHVSLERLVLATKSIQKKLGKKEARQALEFIDHGDAPEAAAIILKYYDKRYGKSIEGKRDHIRLHLETLSSDPMQIAQEILSKI</sequence>
<reference evidence="3 4" key="1">
    <citation type="journal article" date="2013" name="Int. J. Syst. Evol. Microbiol.">
        <title>Marinoscillum luteum sp. nov., isolated from marine sediment.</title>
        <authorList>
            <person name="Cha I.T."/>
            <person name="Park S.J."/>
            <person name="Kim S.J."/>
            <person name="Kim J.G."/>
            <person name="Jung M.Y."/>
            <person name="Shin K.S."/>
            <person name="Kwon K.K."/>
            <person name="Yang S.H."/>
            <person name="Seo Y.S."/>
            <person name="Rhee S.K."/>
        </authorList>
    </citation>
    <scope>NUCLEOTIDE SEQUENCE [LARGE SCALE GENOMIC DNA]</scope>
    <source>
        <strain evidence="3 4">KCTC 23939</strain>
    </source>
</reference>
<dbReference type="PANTHER" id="PTHR30401:SF0">
    <property type="entry name" value="TRNA 2-SELENOURIDINE SYNTHASE"/>
    <property type="match status" value="1"/>
</dbReference>
<dbReference type="RefSeq" id="WP_395418764.1">
    <property type="nucleotide sequence ID" value="NZ_JBIPKE010000019.1"/>
</dbReference>
<accession>A0ABW7NDU8</accession>
<dbReference type="PROSITE" id="PS50206">
    <property type="entry name" value="RHODANESE_3"/>
    <property type="match status" value="1"/>
</dbReference>
<keyword evidence="4" id="KW-1185">Reference proteome</keyword>
<dbReference type="InterPro" id="IPR036873">
    <property type="entry name" value="Rhodanese-like_dom_sf"/>
</dbReference>
<name>A0ABW7NDU8_9BACT</name>
<gene>
    <name evidence="3" type="primary">mnmH</name>
    <name evidence="3" type="ORF">ACHKAR_17640</name>
</gene>
<dbReference type="NCBIfam" id="NF008750">
    <property type="entry name" value="PRK11784.1-2"/>
    <property type="match status" value="1"/>
</dbReference>
<feature type="domain" description="Rhodanese" evidence="2">
    <location>
        <begin position="12"/>
        <end position="132"/>
    </location>
</feature>
<evidence type="ECO:0000313" key="3">
    <source>
        <dbReference type="EMBL" id="MFH6985280.1"/>
    </source>
</evidence>
<dbReference type="EC" id="2.5.1.-" evidence="3"/>
<dbReference type="Pfam" id="PF26341">
    <property type="entry name" value="AAA_SelU"/>
    <property type="match status" value="1"/>
</dbReference>
<protein>
    <submittedName>
        <fullName evidence="3">tRNA 2-selenouridine(34) synthase MnmH</fullName>
        <ecNumber evidence="3">2.5.1.-</ecNumber>
    </submittedName>
</protein>
<dbReference type="Proteomes" id="UP001610063">
    <property type="component" value="Unassembled WGS sequence"/>
</dbReference>
<evidence type="ECO:0000256" key="1">
    <source>
        <dbReference type="ARBA" id="ARBA00023266"/>
    </source>
</evidence>
<dbReference type="InterPro" id="IPR001763">
    <property type="entry name" value="Rhodanese-like_dom"/>
</dbReference>
<keyword evidence="3" id="KW-0808">Transferase</keyword>
<organism evidence="3 4">
    <name type="scientific">Marinoscillum luteum</name>
    <dbReference type="NCBI Taxonomy" id="861051"/>
    <lineage>
        <taxon>Bacteria</taxon>
        <taxon>Pseudomonadati</taxon>
        <taxon>Bacteroidota</taxon>
        <taxon>Cytophagia</taxon>
        <taxon>Cytophagales</taxon>
        <taxon>Reichenbachiellaceae</taxon>
        <taxon>Marinoscillum</taxon>
    </lineage>
</organism>
<dbReference type="SUPFAM" id="SSF52821">
    <property type="entry name" value="Rhodanese/Cell cycle control phosphatase"/>
    <property type="match status" value="1"/>
</dbReference>
<dbReference type="Pfam" id="PF00581">
    <property type="entry name" value="Rhodanese"/>
    <property type="match status" value="1"/>
</dbReference>
<dbReference type="SMART" id="SM00450">
    <property type="entry name" value="RHOD"/>
    <property type="match status" value="1"/>
</dbReference>
<dbReference type="NCBIfam" id="TIGR03167">
    <property type="entry name" value="tRNA_sel_U_synt"/>
    <property type="match status" value="1"/>
</dbReference>